<dbReference type="GO" id="GO:0023019">
    <property type="term" value="P:signal transduction involved in regulation of gene expression"/>
    <property type="evidence" value="ECO:0007669"/>
    <property type="project" value="Ensembl"/>
</dbReference>
<feature type="domain" description="Chemokine interleukin-8-like" evidence="9">
    <location>
        <begin position="31"/>
        <end position="89"/>
    </location>
</feature>
<evidence type="ECO:0000313" key="10">
    <source>
        <dbReference type="Ensembl" id="ENSBMSP00010020910.1"/>
    </source>
</evidence>
<keyword evidence="7" id="KW-0395">Inflammatory response</keyword>
<feature type="chain" id="PRO_5034146949" evidence="8">
    <location>
        <begin position="24"/>
        <end position="94"/>
    </location>
</feature>
<dbReference type="CDD" id="cd00272">
    <property type="entry name" value="Chemokine_CC"/>
    <property type="match status" value="1"/>
</dbReference>
<dbReference type="Gene3D" id="2.40.50.40">
    <property type="match status" value="1"/>
</dbReference>
<evidence type="ECO:0000256" key="8">
    <source>
        <dbReference type="SAM" id="SignalP"/>
    </source>
</evidence>
<sequence length="94" mass="10644">IEVSVVLLCLPLTTAAFSTQVLAQPQGINHSTTCYYRLTNKIPIQKLESYRRIISSQCPQEAVIFKPKLAKEVCADPKQKWVQDLDKKTQTPKL</sequence>
<evidence type="ECO:0000256" key="1">
    <source>
        <dbReference type="ARBA" id="ARBA00004613"/>
    </source>
</evidence>
<dbReference type="GeneTree" id="ENSGT01130000278316"/>
<accession>A0A8C0I2T1</accession>
<dbReference type="SMART" id="SM00199">
    <property type="entry name" value="SCY"/>
    <property type="match status" value="1"/>
</dbReference>
<reference evidence="10" key="1">
    <citation type="submission" date="2023-09" db="UniProtKB">
        <authorList>
            <consortium name="Ensembl"/>
        </authorList>
    </citation>
    <scope>IDENTIFICATION</scope>
</reference>
<evidence type="ECO:0000256" key="7">
    <source>
        <dbReference type="ARBA" id="ARBA00023198"/>
    </source>
</evidence>
<dbReference type="GO" id="GO:2000503">
    <property type="term" value="P:positive regulation of natural killer cell chemotaxis"/>
    <property type="evidence" value="ECO:0007669"/>
    <property type="project" value="Ensembl"/>
</dbReference>
<dbReference type="OMA" id="QKWVQEF"/>
<keyword evidence="4" id="KW-0202">Cytokine</keyword>
<organism evidence="10">
    <name type="scientific">Balaenoptera musculus</name>
    <name type="common">Blue whale</name>
    <dbReference type="NCBI Taxonomy" id="9771"/>
    <lineage>
        <taxon>Eukaryota</taxon>
        <taxon>Metazoa</taxon>
        <taxon>Chordata</taxon>
        <taxon>Craniata</taxon>
        <taxon>Vertebrata</taxon>
        <taxon>Euteleostomi</taxon>
        <taxon>Mammalia</taxon>
        <taxon>Eutheria</taxon>
        <taxon>Laurasiatheria</taxon>
        <taxon>Artiodactyla</taxon>
        <taxon>Whippomorpha</taxon>
        <taxon>Cetacea</taxon>
        <taxon>Mysticeti</taxon>
        <taxon>Balaenopteridae</taxon>
        <taxon>Balaenoptera</taxon>
    </lineage>
</organism>
<dbReference type="GO" id="GO:0031727">
    <property type="term" value="F:CCR2 chemokine receptor binding"/>
    <property type="evidence" value="ECO:0007669"/>
    <property type="project" value="Ensembl"/>
</dbReference>
<evidence type="ECO:0000259" key="9">
    <source>
        <dbReference type="SMART" id="SM00199"/>
    </source>
</evidence>
<dbReference type="GO" id="GO:0031726">
    <property type="term" value="F:CCR1 chemokine receptor binding"/>
    <property type="evidence" value="ECO:0007669"/>
    <property type="project" value="Ensembl"/>
</dbReference>
<dbReference type="GO" id="GO:0007010">
    <property type="term" value="P:cytoskeleton organization"/>
    <property type="evidence" value="ECO:0007669"/>
    <property type="project" value="Ensembl"/>
</dbReference>
<keyword evidence="5" id="KW-0964">Secreted</keyword>
<dbReference type="GO" id="GO:0070098">
    <property type="term" value="P:chemokine-mediated signaling pathway"/>
    <property type="evidence" value="ECO:0007669"/>
    <property type="project" value="TreeGrafter"/>
</dbReference>
<dbReference type="PANTHER" id="PTHR12015">
    <property type="entry name" value="SMALL INDUCIBLE CYTOKINE A"/>
    <property type="match status" value="1"/>
</dbReference>
<dbReference type="GO" id="GO:0050729">
    <property type="term" value="P:positive regulation of inflammatory response"/>
    <property type="evidence" value="ECO:0007669"/>
    <property type="project" value="Ensembl"/>
</dbReference>
<dbReference type="InterPro" id="IPR001811">
    <property type="entry name" value="Chemokine_IL8-like_dom"/>
</dbReference>
<feature type="signal peptide" evidence="8">
    <location>
        <begin position="1"/>
        <end position="23"/>
    </location>
</feature>
<dbReference type="SUPFAM" id="SSF54117">
    <property type="entry name" value="Interleukin 8-like chemokines"/>
    <property type="match status" value="1"/>
</dbReference>
<evidence type="ECO:0000256" key="4">
    <source>
        <dbReference type="ARBA" id="ARBA00022514"/>
    </source>
</evidence>
<gene>
    <name evidence="10" type="primary">CCL7</name>
</gene>
<dbReference type="PANTHER" id="PTHR12015:SF209">
    <property type="entry name" value="C-C MOTIF CHEMOKINE 8"/>
    <property type="match status" value="1"/>
</dbReference>
<keyword evidence="3" id="KW-0145">Chemotaxis</keyword>
<dbReference type="GO" id="GO:0008360">
    <property type="term" value="P:regulation of cell shape"/>
    <property type="evidence" value="ECO:0007669"/>
    <property type="project" value="Ensembl"/>
</dbReference>
<name>A0A8C0I2T1_BALMU</name>
<dbReference type="GO" id="GO:0061844">
    <property type="term" value="P:antimicrobial humoral immune response mediated by antimicrobial peptide"/>
    <property type="evidence" value="ECO:0007669"/>
    <property type="project" value="TreeGrafter"/>
</dbReference>
<evidence type="ECO:0000256" key="2">
    <source>
        <dbReference type="ARBA" id="ARBA00010868"/>
    </source>
</evidence>
<dbReference type="AlphaFoldDB" id="A0A8C0I2T1"/>
<dbReference type="GO" id="GO:0006954">
    <property type="term" value="P:inflammatory response"/>
    <property type="evidence" value="ECO:0007669"/>
    <property type="project" value="UniProtKB-KW"/>
</dbReference>
<keyword evidence="6 8" id="KW-0732">Signal</keyword>
<dbReference type="GO" id="GO:0048245">
    <property type="term" value="P:eosinophil chemotaxis"/>
    <property type="evidence" value="ECO:0007669"/>
    <property type="project" value="Ensembl"/>
</dbReference>
<comment type="subcellular location">
    <subcellularLocation>
        <location evidence="1">Secreted</location>
    </subcellularLocation>
</comment>
<dbReference type="GO" id="GO:0005615">
    <property type="term" value="C:extracellular space"/>
    <property type="evidence" value="ECO:0007669"/>
    <property type="project" value="UniProtKB-KW"/>
</dbReference>
<dbReference type="GO" id="GO:0008009">
    <property type="term" value="F:chemokine activity"/>
    <property type="evidence" value="ECO:0007669"/>
    <property type="project" value="Ensembl"/>
</dbReference>
<dbReference type="InterPro" id="IPR039809">
    <property type="entry name" value="Chemokine_b/g/d"/>
</dbReference>
<dbReference type="InterPro" id="IPR036048">
    <property type="entry name" value="Interleukin_8-like_sf"/>
</dbReference>
<proteinExistence type="inferred from homology"/>
<dbReference type="GO" id="GO:1900016">
    <property type="term" value="P:negative regulation of cytokine production involved in inflammatory response"/>
    <property type="evidence" value="ECO:0007669"/>
    <property type="project" value="Ensembl"/>
</dbReference>
<dbReference type="Ensembl" id="ENSBMST00010023073.1">
    <property type="protein sequence ID" value="ENSBMSP00010020910.1"/>
    <property type="gene ID" value="ENSBMSG00010015213.1"/>
</dbReference>
<comment type="similarity">
    <text evidence="2">Belongs to the intercrine beta (chemokine CC) family.</text>
</comment>
<evidence type="ECO:0000256" key="6">
    <source>
        <dbReference type="ARBA" id="ARBA00022729"/>
    </source>
</evidence>
<dbReference type="GO" id="GO:0007249">
    <property type="term" value="P:canonical NF-kappaB signal transduction"/>
    <property type="evidence" value="ECO:0007669"/>
    <property type="project" value="Ensembl"/>
</dbReference>
<dbReference type="Pfam" id="PF00048">
    <property type="entry name" value="IL8"/>
    <property type="match status" value="1"/>
</dbReference>
<evidence type="ECO:0000256" key="5">
    <source>
        <dbReference type="ARBA" id="ARBA00022525"/>
    </source>
</evidence>
<evidence type="ECO:0000256" key="3">
    <source>
        <dbReference type="ARBA" id="ARBA00022500"/>
    </source>
</evidence>
<dbReference type="FunFam" id="2.40.50.40:FF:000002">
    <property type="entry name" value="C-C motif chemokine"/>
    <property type="match status" value="1"/>
</dbReference>
<protein>
    <submittedName>
        <fullName evidence="10">C-C motif chemokine ligand 7</fullName>
    </submittedName>
</protein>